<evidence type="ECO:0000313" key="2">
    <source>
        <dbReference type="Proteomes" id="UP000006056"/>
    </source>
</evidence>
<accession>I3ZAU1</accession>
<sequence>MSSSPRITEIQLLDRQVLVIFEPDIAAMLKQEDVHELAVLKNAFVHADDLK</sequence>
<gene>
    <name evidence="1" type="ordered locus">Terro_0007</name>
</gene>
<protein>
    <submittedName>
        <fullName evidence="1">Uncharacterized protein</fullName>
    </submittedName>
</protein>
<dbReference type="KEGG" id="trs:Terro_0007"/>
<keyword evidence="2" id="KW-1185">Reference proteome</keyword>
<dbReference type="AlphaFoldDB" id="I3ZAU1"/>
<name>I3ZAU1_TERRK</name>
<dbReference type="EMBL" id="CP003379">
    <property type="protein sequence ID" value="AFL86359.1"/>
    <property type="molecule type" value="Genomic_DNA"/>
</dbReference>
<evidence type="ECO:0000313" key="1">
    <source>
        <dbReference type="EMBL" id="AFL86359.1"/>
    </source>
</evidence>
<reference evidence="1 2" key="1">
    <citation type="submission" date="2012-06" db="EMBL/GenBank/DDBJ databases">
        <title>Complete genome of Terriglobus roseus DSM 18391.</title>
        <authorList>
            <consortium name="US DOE Joint Genome Institute (JGI-PGF)"/>
            <person name="Lucas S."/>
            <person name="Copeland A."/>
            <person name="Lapidus A."/>
            <person name="Glavina del Rio T."/>
            <person name="Dalin E."/>
            <person name="Tice H."/>
            <person name="Bruce D."/>
            <person name="Goodwin L."/>
            <person name="Pitluck S."/>
            <person name="Peters L."/>
            <person name="Mikhailova N."/>
            <person name="Munk A.C.C."/>
            <person name="Kyrpides N."/>
            <person name="Mavromatis K."/>
            <person name="Ivanova N."/>
            <person name="Brettin T."/>
            <person name="Detter J.C."/>
            <person name="Han C."/>
            <person name="Larimer F."/>
            <person name="Land M."/>
            <person name="Hauser L."/>
            <person name="Markowitz V."/>
            <person name="Cheng J.-F."/>
            <person name="Hugenholtz P."/>
            <person name="Woyke T."/>
            <person name="Wu D."/>
            <person name="Brambilla E."/>
            <person name="Klenk H.-P."/>
            <person name="Eisen J.A."/>
        </authorList>
    </citation>
    <scope>NUCLEOTIDE SEQUENCE [LARGE SCALE GENOMIC DNA]</scope>
    <source>
        <strain evidence="2">DSM 18391 / NRRL B-41598 / KBS 63</strain>
    </source>
</reference>
<dbReference type="RefSeq" id="WP_014783928.1">
    <property type="nucleotide sequence ID" value="NC_018014.1"/>
</dbReference>
<organism evidence="1 2">
    <name type="scientific">Terriglobus roseus (strain DSM 18391 / NRRL B-41598 / KBS 63)</name>
    <dbReference type="NCBI Taxonomy" id="926566"/>
    <lineage>
        <taxon>Bacteria</taxon>
        <taxon>Pseudomonadati</taxon>
        <taxon>Acidobacteriota</taxon>
        <taxon>Terriglobia</taxon>
        <taxon>Terriglobales</taxon>
        <taxon>Acidobacteriaceae</taxon>
        <taxon>Terriglobus</taxon>
    </lineage>
</organism>
<proteinExistence type="predicted"/>
<dbReference type="STRING" id="926566.Terro_0007"/>
<dbReference type="Proteomes" id="UP000006056">
    <property type="component" value="Chromosome"/>
</dbReference>
<dbReference type="HOGENOM" id="CLU_3104834_0_0_0"/>